<reference evidence="17 18" key="1">
    <citation type="submission" date="2014-04" db="EMBL/GenBank/DDBJ databases">
        <title>A new species of microsporidia sheds light on the evolution of extreme parasitism.</title>
        <authorList>
            <person name="Haag K.L."/>
            <person name="James T.Y."/>
            <person name="Larsson R."/>
            <person name="Schaer T.M."/>
            <person name="Refardt D."/>
            <person name="Pombert J.-F."/>
            <person name="Ebert D."/>
        </authorList>
    </citation>
    <scope>NUCLEOTIDE SEQUENCE [LARGE SCALE GENOMIC DNA]</scope>
    <source>
        <strain evidence="17 18">UGP3</strain>
        <tissue evidence="17">Spores</tissue>
    </source>
</reference>
<dbReference type="VEuPathDB" id="MicrosporidiaDB:DI09_15p380"/>
<dbReference type="InterPro" id="IPR013150">
    <property type="entry name" value="TFIIB_cyclin"/>
</dbReference>
<feature type="region of interest" description="Disordered" evidence="15">
    <location>
        <begin position="117"/>
        <end position="138"/>
    </location>
</feature>
<dbReference type="SUPFAM" id="SSF57783">
    <property type="entry name" value="Zinc beta-ribbon"/>
    <property type="match status" value="1"/>
</dbReference>
<dbReference type="InterPro" id="IPR013137">
    <property type="entry name" value="Znf_TFIIB"/>
</dbReference>
<dbReference type="CDD" id="cd20551">
    <property type="entry name" value="CYCLIN_TFIIB_rpt1"/>
    <property type="match status" value="1"/>
</dbReference>
<dbReference type="InterPro" id="IPR036915">
    <property type="entry name" value="Cyclin-like_sf"/>
</dbReference>
<dbReference type="EMBL" id="JMKJ01000066">
    <property type="protein sequence ID" value="KGG52571.1"/>
    <property type="molecule type" value="Genomic_DNA"/>
</dbReference>
<dbReference type="PROSITE" id="PS51134">
    <property type="entry name" value="ZF_TFIIB"/>
    <property type="match status" value="1"/>
</dbReference>
<dbReference type="Gene3D" id="1.10.472.170">
    <property type="match status" value="1"/>
</dbReference>
<keyword evidence="8" id="KW-0805">Transcription regulation</keyword>
<evidence type="ECO:0000256" key="15">
    <source>
        <dbReference type="SAM" id="MobiDB-lite"/>
    </source>
</evidence>
<dbReference type="SUPFAM" id="SSF47954">
    <property type="entry name" value="Cyclin-like"/>
    <property type="match status" value="2"/>
</dbReference>
<keyword evidence="6 14" id="KW-0863">Zinc-finger</keyword>
<evidence type="ECO:0000256" key="2">
    <source>
        <dbReference type="ARBA" id="ARBA00010857"/>
    </source>
</evidence>
<keyword evidence="10" id="KW-0539">Nucleus</keyword>
<dbReference type="Gene3D" id="1.10.472.10">
    <property type="entry name" value="Cyclin-like"/>
    <property type="match status" value="1"/>
</dbReference>
<accession>A0A098VXS6</accession>
<evidence type="ECO:0000256" key="1">
    <source>
        <dbReference type="ARBA" id="ARBA00004123"/>
    </source>
</evidence>
<organism evidence="17 18">
    <name type="scientific">Mitosporidium daphniae</name>
    <dbReference type="NCBI Taxonomy" id="1485682"/>
    <lineage>
        <taxon>Eukaryota</taxon>
        <taxon>Fungi</taxon>
        <taxon>Fungi incertae sedis</taxon>
        <taxon>Microsporidia</taxon>
        <taxon>Mitosporidium</taxon>
    </lineage>
</organism>
<dbReference type="GO" id="GO:0097550">
    <property type="term" value="C:transcription preinitiation complex"/>
    <property type="evidence" value="ECO:0007669"/>
    <property type="project" value="TreeGrafter"/>
</dbReference>
<dbReference type="GO" id="GO:0005634">
    <property type="term" value="C:nucleus"/>
    <property type="evidence" value="ECO:0007669"/>
    <property type="project" value="UniProtKB-SubCell"/>
</dbReference>
<dbReference type="Pfam" id="PF08271">
    <property type="entry name" value="Zn_Ribbon_TF"/>
    <property type="match status" value="1"/>
</dbReference>
<dbReference type="GO" id="GO:0017025">
    <property type="term" value="F:TBP-class protein binding"/>
    <property type="evidence" value="ECO:0007669"/>
    <property type="project" value="InterPro"/>
</dbReference>
<dbReference type="GO" id="GO:0008270">
    <property type="term" value="F:zinc ion binding"/>
    <property type="evidence" value="ECO:0007669"/>
    <property type="project" value="UniProtKB-KW"/>
</dbReference>
<evidence type="ECO:0000256" key="5">
    <source>
        <dbReference type="ARBA" id="ARBA00022737"/>
    </source>
</evidence>
<sequence length="396" mass="43384">MLASSPPLPPAPPSLASSAVHMRKFSQDLTIKFSCSECRSANPNLIEDYASGDVVCRDCGVVVHDRIIDTRSEWRSFANDGTSGNDDPSRVGGPQDPLMYGEGDDETLTIESTLISSLPKGKDGSSFSSSGSSSGSSFDLAKIQNKTSMKASDRNIIHAFKNISIISERIGLPKRIADCAKHLFKKVEDGKLLKGKPMDGIIAACVYIACRMERVTRTFKEISLLTMIPKKDIGRCYKALFPYLYPQGEIHTNGAITPKMTSALMQPNLSASKAVAGGSEQRPMGSIIYIQDFMARFCSNLSLPMEVQKSALQLCQKVQFLDCLSGKSPVSIAATIIYMVTLLHPQYRRPARDISMVTGISELTIKNTYKELYPHRHIIISPDVASKHSIENMHPS</sequence>
<evidence type="ECO:0000256" key="4">
    <source>
        <dbReference type="ARBA" id="ARBA00022723"/>
    </source>
</evidence>
<name>A0A098VXS6_9MICR</name>
<protein>
    <recommendedName>
        <fullName evidence="3">Transcription initiation factor IIB</fullName>
    </recommendedName>
    <alternativeName>
        <fullName evidence="11">General transcription factor TFIIB</fullName>
    </alternativeName>
</protein>
<dbReference type="InterPro" id="IPR013763">
    <property type="entry name" value="Cyclin-like_dom"/>
</dbReference>
<dbReference type="AlphaFoldDB" id="A0A098VXS6"/>
<dbReference type="GeneID" id="25258566"/>
<dbReference type="OrthoDB" id="25790at2759"/>
<comment type="similarity">
    <text evidence="2">Belongs to the TFIIB family.</text>
</comment>
<evidence type="ECO:0000256" key="10">
    <source>
        <dbReference type="ARBA" id="ARBA00023242"/>
    </source>
</evidence>
<comment type="function">
    <text evidence="12">General factor that plays a major role in the activation of eukaryotic genes transcribed by RNA polymerase II.</text>
</comment>
<proteinExistence type="inferred from homology"/>
<keyword evidence="7" id="KW-0862">Zinc</keyword>
<evidence type="ECO:0000256" key="14">
    <source>
        <dbReference type="PROSITE-ProRule" id="PRU00469"/>
    </source>
</evidence>
<keyword evidence="4" id="KW-0479">Metal-binding</keyword>
<dbReference type="SMART" id="SM00385">
    <property type="entry name" value="CYCLIN"/>
    <property type="match status" value="2"/>
</dbReference>
<dbReference type="InterPro" id="IPR000812">
    <property type="entry name" value="TFIIB"/>
</dbReference>
<feature type="region of interest" description="Disordered" evidence="15">
    <location>
        <begin position="76"/>
        <end position="103"/>
    </location>
</feature>
<dbReference type="PANTHER" id="PTHR11618:SF13">
    <property type="entry name" value="TRANSCRIPTION INITIATION FACTOR IIB"/>
    <property type="match status" value="1"/>
</dbReference>
<evidence type="ECO:0000256" key="11">
    <source>
        <dbReference type="ARBA" id="ARBA00031706"/>
    </source>
</evidence>
<evidence type="ECO:0000259" key="16">
    <source>
        <dbReference type="PROSITE" id="PS51134"/>
    </source>
</evidence>
<dbReference type="PANTHER" id="PTHR11618">
    <property type="entry name" value="TRANSCRIPTION INITIATION FACTOR IIB-RELATED"/>
    <property type="match status" value="1"/>
</dbReference>
<evidence type="ECO:0000256" key="12">
    <source>
        <dbReference type="ARBA" id="ARBA00056616"/>
    </source>
</evidence>
<dbReference type="PROSITE" id="PS00782">
    <property type="entry name" value="TFIIB"/>
    <property type="match status" value="1"/>
</dbReference>
<dbReference type="InterPro" id="IPR023486">
    <property type="entry name" value="TFIIB_CS"/>
</dbReference>
<evidence type="ECO:0000313" key="17">
    <source>
        <dbReference type="EMBL" id="KGG52571.1"/>
    </source>
</evidence>
<evidence type="ECO:0000256" key="7">
    <source>
        <dbReference type="ARBA" id="ARBA00022833"/>
    </source>
</evidence>
<evidence type="ECO:0000256" key="13">
    <source>
        <dbReference type="ARBA" id="ARBA00066213"/>
    </source>
</evidence>
<evidence type="ECO:0000256" key="3">
    <source>
        <dbReference type="ARBA" id="ARBA00013932"/>
    </source>
</evidence>
<keyword evidence="9" id="KW-0804">Transcription</keyword>
<keyword evidence="5" id="KW-0677">Repeat</keyword>
<dbReference type="GO" id="GO:0016251">
    <property type="term" value="F:RNA polymerase II general transcription initiation factor activity"/>
    <property type="evidence" value="ECO:0007669"/>
    <property type="project" value="TreeGrafter"/>
</dbReference>
<dbReference type="FunFam" id="1.10.472.10:FF:000019">
    <property type="entry name" value="transcription initiation factor IIB"/>
    <property type="match status" value="1"/>
</dbReference>
<dbReference type="FunFam" id="1.10.472.170:FF:000001">
    <property type="entry name" value="Transcription initiation factor IIB"/>
    <property type="match status" value="1"/>
</dbReference>
<dbReference type="Pfam" id="PF00382">
    <property type="entry name" value="TFIIB"/>
    <property type="match status" value="2"/>
</dbReference>
<comment type="subunit">
    <text evidence="13">Associates with TFIID-IIA (DA complex) to form TFIID-IIA-IIB (DAB-complex) which is then recognized by polymerase II.</text>
</comment>
<evidence type="ECO:0000256" key="9">
    <source>
        <dbReference type="ARBA" id="ARBA00023163"/>
    </source>
</evidence>
<evidence type="ECO:0000313" key="18">
    <source>
        <dbReference type="Proteomes" id="UP000029725"/>
    </source>
</evidence>
<dbReference type="RefSeq" id="XP_013238998.1">
    <property type="nucleotide sequence ID" value="XM_013383544.1"/>
</dbReference>
<dbReference type="HOGENOM" id="CLU_043736_1_0_1"/>
<feature type="compositionally biased region" description="Low complexity" evidence="15">
    <location>
        <begin position="124"/>
        <end position="138"/>
    </location>
</feature>
<feature type="domain" description="TFIIB-type" evidence="16">
    <location>
        <begin position="31"/>
        <end position="64"/>
    </location>
</feature>
<dbReference type="PRINTS" id="PR00685">
    <property type="entry name" value="TIFACTORIIB"/>
</dbReference>
<dbReference type="GO" id="GO:0051123">
    <property type="term" value="P:RNA polymerase II preinitiation complex assembly"/>
    <property type="evidence" value="ECO:0007669"/>
    <property type="project" value="UniProtKB-ARBA"/>
</dbReference>
<evidence type="ECO:0000256" key="8">
    <source>
        <dbReference type="ARBA" id="ARBA00023015"/>
    </source>
</evidence>
<evidence type="ECO:0000256" key="6">
    <source>
        <dbReference type="ARBA" id="ARBA00022771"/>
    </source>
</evidence>
<comment type="caution">
    <text evidence="17">The sequence shown here is derived from an EMBL/GenBank/DDBJ whole genome shotgun (WGS) entry which is preliminary data.</text>
</comment>
<dbReference type="Proteomes" id="UP000029725">
    <property type="component" value="Unassembled WGS sequence"/>
</dbReference>
<comment type="subcellular location">
    <subcellularLocation>
        <location evidence="1">Nucleus</location>
    </subcellularLocation>
</comment>
<keyword evidence="18" id="KW-1185">Reference proteome</keyword>
<gene>
    <name evidence="17" type="ORF">DI09_15p380</name>
</gene>